<dbReference type="PANTHER" id="PTHR46796">
    <property type="entry name" value="HTH-TYPE TRANSCRIPTIONAL ACTIVATOR RHAS-RELATED"/>
    <property type="match status" value="1"/>
</dbReference>
<protein>
    <submittedName>
        <fullName evidence="6">Helix-turn-helix domain-containing protein</fullName>
    </submittedName>
</protein>
<proteinExistence type="predicted"/>
<feature type="region of interest" description="Disordered" evidence="4">
    <location>
        <begin position="306"/>
        <end position="327"/>
    </location>
</feature>
<dbReference type="EMBL" id="JBHMCY010000047">
    <property type="protein sequence ID" value="MFB9465478.1"/>
    <property type="molecule type" value="Genomic_DNA"/>
</dbReference>
<dbReference type="Gene3D" id="1.10.10.60">
    <property type="entry name" value="Homeodomain-like"/>
    <property type="match status" value="1"/>
</dbReference>
<reference evidence="6 7" key="1">
    <citation type="submission" date="2024-09" db="EMBL/GenBank/DDBJ databases">
        <authorList>
            <person name="Sun Q."/>
            <person name="Mori K."/>
        </authorList>
    </citation>
    <scope>NUCLEOTIDE SEQUENCE [LARGE SCALE GENOMIC DNA]</scope>
    <source>
        <strain evidence="6 7">JCM 6917</strain>
    </source>
</reference>
<accession>A0ABV5N597</accession>
<keyword evidence="1" id="KW-0805">Transcription regulation</keyword>
<name>A0ABV5N597_9ACTN</name>
<comment type="caution">
    <text evidence="6">The sequence shown here is derived from an EMBL/GenBank/DDBJ whole genome shotgun (WGS) entry which is preliminary data.</text>
</comment>
<dbReference type="InterPro" id="IPR009057">
    <property type="entry name" value="Homeodomain-like_sf"/>
</dbReference>
<dbReference type="RefSeq" id="WP_381348308.1">
    <property type="nucleotide sequence ID" value="NZ_JBHMCY010000047.1"/>
</dbReference>
<feature type="compositionally biased region" description="Basic and acidic residues" evidence="4">
    <location>
        <begin position="306"/>
        <end position="315"/>
    </location>
</feature>
<dbReference type="SUPFAM" id="SSF46689">
    <property type="entry name" value="Homeodomain-like"/>
    <property type="match status" value="1"/>
</dbReference>
<evidence type="ECO:0000313" key="7">
    <source>
        <dbReference type="Proteomes" id="UP001589709"/>
    </source>
</evidence>
<dbReference type="InterPro" id="IPR020449">
    <property type="entry name" value="Tscrpt_reg_AraC-type_HTH"/>
</dbReference>
<keyword evidence="2" id="KW-0238">DNA-binding</keyword>
<evidence type="ECO:0000256" key="1">
    <source>
        <dbReference type="ARBA" id="ARBA00023015"/>
    </source>
</evidence>
<dbReference type="InterPro" id="IPR018060">
    <property type="entry name" value="HTH_AraC"/>
</dbReference>
<feature type="domain" description="HTH araC/xylS-type" evidence="5">
    <location>
        <begin position="206"/>
        <end position="307"/>
    </location>
</feature>
<keyword evidence="7" id="KW-1185">Reference proteome</keyword>
<evidence type="ECO:0000256" key="2">
    <source>
        <dbReference type="ARBA" id="ARBA00023125"/>
    </source>
</evidence>
<dbReference type="PANTHER" id="PTHR46796:SF6">
    <property type="entry name" value="ARAC SUBFAMILY"/>
    <property type="match status" value="1"/>
</dbReference>
<evidence type="ECO:0000256" key="3">
    <source>
        <dbReference type="ARBA" id="ARBA00023163"/>
    </source>
</evidence>
<dbReference type="PRINTS" id="PR00032">
    <property type="entry name" value="HTHARAC"/>
</dbReference>
<dbReference type="InterPro" id="IPR050204">
    <property type="entry name" value="AraC_XylS_family_regulators"/>
</dbReference>
<dbReference type="InterPro" id="IPR018062">
    <property type="entry name" value="HTH_AraC-typ_CS"/>
</dbReference>
<evidence type="ECO:0000256" key="4">
    <source>
        <dbReference type="SAM" id="MobiDB-lite"/>
    </source>
</evidence>
<dbReference type="SMART" id="SM00342">
    <property type="entry name" value="HTH_ARAC"/>
    <property type="match status" value="1"/>
</dbReference>
<evidence type="ECO:0000313" key="6">
    <source>
        <dbReference type="EMBL" id="MFB9465478.1"/>
    </source>
</evidence>
<dbReference type="PROSITE" id="PS00041">
    <property type="entry name" value="HTH_ARAC_FAMILY_1"/>
    <property type="match status" value="1"/>
</dbReference>
<evidence type="ECO:0000259" key="5">
    <source>
        <dbReference type="PROSITE" id="PS01124"/>
    </source>
</evidence>
<dbReference type="Pfam" id="PF12833">
    <property type="entry name" value="HTH_18"/>
    <property type="match status" value="1"/>
</dbReference>
<organism evidence="6 7">
    <name type="scientific">Streptomyces cinereospinus</name>
    <dbReference type="NCBI Taxonomy" id="285561"/>
    <lineage>
        <taxon>Bacteria</taxon>
        <taxon>Bacillati</taxon>
        <taxon>Actinomycetota</taxon>
        <taxon>Actinomycetes</taxon>
        <taxon>Kitasatosporales</taxon>
        <taxon>Streptomycetaceae</taxon>
        <taxon>Streptomyces</taxon>
    </lineage>
</organism>
<sequence>MAPPGFARCEQENSTGDATVPCYVVQEESGARINARMDVWHMTAMQVFSTDSTGIRLVRTARQARRTDAAPVIAFAVQTRSQGHQDHLDHQRLVAPGQLMLMDLSAPYDYAWSGHGASRCVQIPLDQLTLPIDVVRGALVNLPSSPLYPMLTDHIARLTGDIEDLLGDPASAGLEEITLGLARALIASAARQDRRARAVLAETRVTRIRAYARRHLSEPDLTPARIAAAHHISERYLYKLCAQAGFSLTQWIISRRLEGAREELAHPSSSGRGVAVVARRWGFADPTHFSHRFKAAYGVSPRDWRRMAREEDRPVPPRAANPRTEPR</sequence>
<keyword evidence="3" id="KW-0804">Transcription</keyword>
<dbReference type="Proteomes" id="UP001589709">
    <property type="component" value="Unassembled WGS sequence"/>
</dbReference>
<dbReference type="PROSITE" id="PS01124">
    <property type="entry name" value="HTH_ARAC_FAMILY_2"/>
    <property type="match status" value="1"/>
</dbReference>
<gene>
    <name evidence="6" type="ORF">ACFF45_22900</name>
</gene>